<keyword evidence="1" id="KW-0456">Lyase</keyword>
<dbReference type="Proteomes" id="UP000594014">
    <property type="component" value="Chromosome"/>
</dbReference>
<name>A0ACD1A6A7_9FIRM</name>
<dbReference type="EMBL" id="CP042469">
    <property type="protein sequence ID" value="QOX61939.1"/>
    <property type="molecule type" value="Genomic_DNA"/>
</dbReference>
<organism evidence="1 2">
    <name type="scientific">Anoxybacterium hadale</name>
    <dbReference type="NCBI Taxonomy" id="3408580"/>
    <lineage>
        <taxon>Bacteria</taxon>
        <taxon>Bacillati</taxon>
        <taxon>Bacillota</taxon>
        <taxon>Clostridia</taxon>
        <taxon>Peptostreptococcales</taxon>
        <taxon>Anaerovoracaceae</taxon>
        <taxon>Anoxybacterium</taxon>
    </lineage>
</organism>
<evidence type="ECO:0000313" key="1">
    <source>
        <dbReference type="EMBL" id="QOX61939.1"/>
    </source>
</evidence>
<sequence>MSIKGSLHSVETFGTLDGPGIRYVLFLQGCALRCLYCHNPDTWKMGAGKEVDSQEVVEEILTYKNFIRKGGVTLSGGEPLLQPEFTLDVIQRCREHGIHTAVDTAGSVSLLRSAPVLDAADLVLLDIKSLKDSQCISLTGKSNSNTLATLDYCEQIGKPVWLRHVLVPGWTLEMSQLKELAEFLKPYQCIQKVELLPFHKMGEYKWKAMKLQYQLENTKEPTDEELTQAKELFAKAGLPVVLPESSVLHSA</sequence>
<gene>
    <name evidence="1" type="primary">pflA</name>
    <name evidence="1" type="ORF">FRZ06_00495</name>
</gene>
<dbReference type="EC" id="1.97.1.4" evidence="1"/>
<proteinExistence type="predicted"/>
<reference evidence="1" key="1">
    <citation type="submission" date="2019-08" db="EMBL/GenBank/DDBJ databases">
        <title>Genome sequence of Clostridiales bacterium MT110.</title>
        <authorList>
            <person name="Cao J."/>
        </authorList>
    </citation>
    <scope>NUCLEOTIDE SEQUENCE</scope>
    <source>
        <strain evidence="1">MT110</strain>
    </source>
</reference>
<protein>
    <submittedName>
        <fullName evidence="1">Pyruvate formate lyase-activating protein</fullName>
        <ecNumber evidence="1">1.97.1.4</ecNumber>
    </submittedName>
</protein>
<keyword evidence="1" id="KW-0560">Oxidoreductase</keyword>
<keyword evidence="1" id="KW-0670">Pyruvate</keyword>
<evidence type="ECO:0000313" key="2">
    <source>
        <dbReference type="Proteomes" id="UP000594014"/>
    </source>
</evidence>
<accession>A0ACD1A6A7</accession>
<keyword evidence="2" id="KW-1185">Reference proteome</keyword>